<dbReference type="Gene3D" id="3.30.450.20">
    <property type="entry name" value="PAS domain"/>
    <property type="match status" value="2"/>
</dbReference>
<dbReference type="PROSITE" id="PS50112">
    <property type="entry name" value="PAS"/>
    <property type="match status" value="2"/>
</dbReference>
<keyword evidence="10" id="KW-0614">Plasmid</keyword>
<feature type="coiled-coil region" evidence="8">
    <location>
        <begin position="1"/>
        <end position="28"/>
    </location>
</feature>
<dbReference type="Pfam" id="PF13188">
    <property type="entry name" value="PAS_8"/>
    <property type="match status" value="2"/>
</dbReference>
<comment type="catalytic activity">
    <reaction evidence="1">
        <text>ATP + protein L-histidine = ADP + protein N-phospho-L-histidine.</text>
        <dbReference type="EC" id="2.7.13.3"/>
    </reaction>
</comment>
<evidence type="ECO:0000259" key="9">
    <source>
        <dbReference type="PROSITE" id="PS50112"/>
    </source>
</evidence>
<evidence type="ECO:0000256" key="4">
    <source>
        <dbReference type="ARBA" id="ARBA00022679"/>
    </source>
</evidence>
<accession>A0A8J8MVL0</accession>
<feature type="domain" description="PAS" evidence="9">
    <location>
        <begin position="166"/>
        <end position="205"/>
    </location>
</feature>
<dbReference type="KEGG" id="fap:GR316_12660"/>
<dbReference type="GO" id="GO:0005524">
    <property type="term" value="F:ATP binding"/>
    <property type="evidence" value="ECO:0007669"/>
    <property type="project" value="UniProtKB-KW"/>
</dbReference>
<dbReference type="SMART" id="SM00911">
    <property type="entry name" value="HWE_HK"/>
    <property type="match status" value="1"/>
</dbReference>
<dbReference type="NCBIfam" id="TIGR00229">
    <property type="entry name" value="sensory_box"/>
    <property type="match status" value="1"/>
</dbReference>
<reference evidence="10" key="1">
    <citation type="submission" date="2020-01" db="EMBL/GenBank/DDBJ databases">
        <authorList>
            <person name="Yang Y."/>
            <person name="Kwon Y.M."/>
        </authorList>
    </citation>
    <scope>NUCLEOTIDE SEQUENCE</scope>
    <source>
        <strain evidence="10">PG104</strain>
        <plasmid evidence="10">unnamed2</plasmid>
    </source>
</reference>
<dbReference type="InterPro" id="IPR036890">
    <property type="entry name" value="HATPase_C_sf"/>
</dbReference>
<dbReference type="PANTHER" id="PTHR41523">
    <property type="entry name" value="TWO-COMPONENT SYSTEM SENSOR PROTEIN"/>
    <property type="match status" value="1"/>
</dbReference>
<dbReference type="PANTHER" id="PTHR41523:SF7">
    <property type="entry name" value="HISTIDINE KINASE"/>
    <property type="match status" value="1"/>
</dbReference>
<evidence type="ECO:0000256" key="8">
    <source>
        <dbReference type="SAM" id="Coils"/>
    </source>
</evidence>
<geneLocation type="plasmid" evidence="10 11">
    <name>unnamed2</name>
</geneLocation>
<proteinExistence type="predicted"/>
<dbReference type="RefSeq" id="WP_211785384.1">
    <property type="nucleotide sequence ID" value="NZ_CP047291.1"/>
</dbReference>
<keyword evidence="5" id="KW-0547">Nucleotide-binding</keyword>
<dbReference type="SUPFAM" id="SSF55785">
    <property type="entry name" value="PYP-like sensor domain (PAS domain)"/>
    <property type="match status" value="2"/>
</dbReference>
<keyword evidence="7" id="KW-0067">ATP-binding</keyword>
<gene>
    <name evidence="10" type="ORF">GR316_12660</name>
</gene>
<feature type="domain" description="PAS" evidence="9">
    <location>
        <begin position="49"/>
        <end position="93"/>
    </location>
</feature>
<dbReference type="InterPro" id="IPR000014">
    <property type="entry name" value="PAS"/>
</dbReference>
<evidence type="ECO:0000313" key="11">
    <source>
        <dbReference type="Proteomes" id="UP000679284"/>
    </source>
</evidence>
<organism evidence="10 11">
    <name type="scientific">Falsirhodobacter algicola</name>
    <dbReference type="NCBI Taxonomy" id="2692330"/>
    <lineage>
        <taxon>Bacteria</taxon>
        <taxon>Pseudomonadati</taxon>
        <taxon>Pseudomonadota</taxon>
        <taxon>Alphaproteobacteria</taxon>
        <taxon>Rhodobacterales</taxon>
        <taxon>Paracoccaceae</taxon>
        <taxon>Falsirhodobacter</taxon>
    </lineage>
</organism>
<keyword evidence="6" id="KW-0418">Kinase</keyword>
<keyword evidence="11" id="KW-1185">Reference proteome</keyword>
<dbReference type="Pfam" id="PF07536">
    <property type="entry name" value="HWE_HK"/>
    <property type="match status" value="1"/>
</dbReference>
<evidence type="ECO:0000313" key="10">
    <source>
        <dbReference type="EMBL" id="QUS37221.1"/>
    </source>
</evidence>
<evidence type="ECO:0000256" key="5">
    <source>
        <dbReference type="ARBA" id="ARBA00022741"/>
    </source>
</evidence>
<dbReference type="InterPro" id="IPR035965">
    <property type="entry name" value="PAS-like_dom_sf"/>
</dbReference>
<dbReference type="EMBL" id="CP047291">
    <property type="protein sequence ID" value="QUS37221.1"/>
    <property type="molecule type" value="Genomic_DNA"/>
</dbReference>
<evidence type="ECO:0000256" key="7">
    <source>
        <dbReference type="ARBA" id="ARBA00022840"/>
    </source>
</evidence>
<dbReference type="Gene3D" id="3.30.565.10">
    <property type="entry name" value="Histidine kinase-like ATPase, C-terminal domain"/>
    <property type="match status" value="1"/>
</dbReference>
<evidence type="ECO:0000256" key="6">
    <source>
        <dbReference type="ARBA" id="ARBA00022777"/>
    </source>
</evidence>
<dbReference type="AlphaFoldDB" id="A0A8J8MVL0"/>
<evidence type="ECO:0000256" key="3">
    <source>
        <dbReference type="ARBA" id="ARBA00022553"/>
    </source>
</evidence>
<name>A0A8J8MVL0_9RHOB</name>
<sequence>MSITAEALAELRRRLLEAEDTLRAIREGEVDALVIGRLDRPEVYAIGGDTEAFRAFIEVMDAGAAAVDAGGRILYANRLFVELLGASANSVQGARLSDLMPCDPGGQATFLNPAGPVRRAIEVPQEGGARQLIVASSPLQLGTITGHAITLTDVTERLRAERAEQNERMAQSIIASVNEAVLVCDANGRVTHSNAPARSILGLEPTGRRLTDLLRLQPEAGSGFSSCAEIVGAVLAGRSVRGIEVSAPDAPLSQDFLISAAPLEGPGLPGSGCVISIFDIANRKVLERQQRLLMGELDHRVKNTLALVLSICRQTFRHSADYVSFEKAFTRRIRALSDTHNLLARSSWAGLSVEDVIEAEAEPHRGEGRGRLATTGCDIRISAEGAIALGLIVHELTTNAVKHGALSGDTGRVDVSARRDAESVVIEWRETGGPLVQPPVRRGYGETVITRSLQFAPGSHTSLRYDPEGVICTIVVPESLILPMT</sequence>
<keyword evidence="8" id="KW-0175">Coiled coil</keyword>
<protein>
    <recommendedName>
        <fullName evidence="2">histidine kinase</fullName>
        <ecNumber evidence="2">2.7.13.3</ecNumber>
    </recommendedName>
</protein>
<dbReference type="SUPFAM" id="SSF55874">
    <property type="entry name" value="ATPase domain of HSP90 chaperone/DNA topoisomerase II/histidine kinase"/>
    <property type="match status" value="1"/>
</dbReference>
<dbReference type="EC" id="2.7.13.3" evidence="2"/>
<dbReference type="Proteomes" id="UP000679284">
    <property type="component" value="Plasmid unnamed2"/>
</dbReference>
<keyword evidence="3" id="KW-0597">Phosphoprotein</keyword>
<evidence type="ECO:0000256" key="1">
    <source>
        <dbReference type="ARBA" id="ARBA00000085"/>
    </source>
</evidence>
<evidence type="ECO:0000256" key="2">
    <source>
        <dbReference type="ARBA" id="ARBA00012438"/>
    </source>
</evidence>
<dbReference type="InterPro" id="IPR011102">
    <property type="entry name" value="Sig_transdc_His_kinase_HWE"/>
</dbReference>
<dbReference type="GO" id="GO:0004673">
    <property type="term" value="F:protein histidine kinase activity"/>
    <property type="evidence" value="ECO:0007669"/>
    <property type="project" value="UniProtKB-EC"/>
</dbReference>
<dbReference type="SMART" id="SM00091">
    <property type="entry name" value="PAS"/>
    <property type="match status" value="2"/>
</dbReference>
<keyword evidence="4" id="KW-0808">Transferase</keyword>